<dbReference type="SUPFAM" id="SSF50129">
    <property type="entry name" value="GroES-like"/>
    <property type="match status" value="1"/>
</dbReference>
<organism evidence="7 8">
    <name type="scientific">Clostridium innocuum</name>
    <dbReference type="NCBI Taxonomy" id="1522"/>
    <lineage>
        <taxon>Bacteria</taxon>
        <taxon>Bacillati</taxon>
        <taxon>Bacillota</taxon>
        <taxon>Clostridia</taxon>
        <taxon>Eubacteriales</taxon>
        <taxon>Clostridiaceae</taxon>
        <taxon>Clostridium</taxon>
    </lineage>
</organism>
<sequence>MKQALLKQQGVLAISDIEEDLSLRANEVLIEVKAVTICGSDLSYFQAEKLPHHLQYPLILGHEMAGIVKETGTAVASIQKGDGVAVEPQSYCGHCHACIRGDYNFCESLKFMASKGISGALKQYVKWPQGSVYKLENSMSFEEGALLEPLSVAYSAIDKLDFHKDSRLVILGAGSIGLLMGVLMQVLYPEVNVHLVDIYESKRDMGERLHMKKEQFLIGDTYDLQLMKPFTHIIDTTGNSKVVKRFLQHSILGAVLLEIGVSDHPLDISFKEIVYQGLRIIGSYRYTNTYPKLLKLFREQRLHVCDIITGSYPIEAAQTAFEQALDGRHHSKIAIYL</sequence>
<evidence type="ECO:0000313" key="8">
    <source>
        <dbReference type="Proteomes" id="UP000260025"/>
    </source>
</evidence>
<evidence type="ECO:0000313" key="7">
    <source>
        <dbReference type="EMBL" id="RGC15189.1"/>
    </source>
</evidence>
<dbReference type="InterPro" id="IPR013154">
    <property type="entry name" value="ADH-like_N"/>
</dbReference>
<evidence type="ECO:0000256" key="4">
    <source>
        <dbReference type="ARBA" id="ARBA00022833"/>
    </source>
</evidence>
<protein>
    <submittedName>
        <fullName evidence="7">Zn-dependent alcohol dehydrogenase</fullName>
    </submittedName>
</protein>
<dbReference type="Gene3D" id="3.40.50.720">
    <property type="entry name" value="NAD(P)-binding Rossmann-like Domain"/>
    <property type="match status" value="1"/>
</dbReference>
<comment type="similarity">
    <text evidence="2">Belongs to the zinc-containing alcohol dehydrogenase family.</text>
</comment>
<comment type="caution">
    <text evidence="7">The sequence shown here is derived from an EMBL/GenBank/DDBJ whole genome shotgun (WGS) entry which is preliminary data.</text>
</comment>
<dbReference type="SUPFAM" id="SSF51735">
    <property type="entry name" value="NAD(P)-binding Rossmann-fold domains"/>
    <property type="match status" value="1"/>
</dbReference>
<feature type="domain" description="Alcohol dehydrogenase-like N-terminal" evidence="6">
    <location>
        <begin position="25"/>
        <end position="136"/>
    </location>
</feature>
<keyword evidence="5" id="KW-0560">Oxidoreductase</keyword>
<evidence type="ECO:0000259" key="6">
    <source>
        <dbReference type="Pfam" id="PF08240"/>
    </source>
</evidence>
<dbReference type="InterPro" id="IPR036291">
    <property type="entry name" value="NAD(P)-bd_dom_sf"/>
</dbReference>
<dbReference type="GO" id="GO:0016491">
    <property type="term" value="F:oxidoreductase activity"/>
    <property type="evidence" value="ECO:0007669"/>
    <property type="project" value="UniProtKB-KW"/>
</dbReference>
<dbReference type="AlphaFoldDB" id="A0A3E2VVE6"/>
<dbReference type="EMBL" id="QVEV01000015">
    <property type="protein sequence ID" value="RGC15189.1"/>
    <property type="molecule type" value="Genomic_DNA"/>
</dbReference>
<reference evidence="7 8" key="1">
    <citation type="submission" date="2018-08" db="EMBL/GenBank/DDBJ databases">
        <title>A genome reference for cultivated species of the human gut microbiota.</title>
        <authorList>
            <person name="Zou Y."/>
            <person name="Xue W."/>
            <person name="Luo G."/>
        </authorList>
    </citation>
    <scope>NUCLEOTIDE SEQUENCE [LARGE SCALE GENOMIC DNA]</scope>
    <source>
        <strain evidence="7 8">OF01-2LB</strain>
    </source>
</reference>
<accession>A0A3E2VVE6</accession>
<dbReference type="RefSeq" id="WP_117443307.1">
    <property type="nucleotide sequence ID" value="NZ_JAJFEN010000091.1"/>
</dbReference>
<comment type="cofactor">
    <cofactor evidence="1">
        <name>Zn(2+)</name>
        <dbReference type="ChEBI" id="CHEBI:29105"/>
    </cofactor>
</comment>
<dbReference type="GO" id="GO:0008270">
    <property type="term" value="F:zinc ion binding"/>
    <property type="evidence" value="ECO:0007669"/>
    <property type="project" value="InterPro"/>
</dbReference>
<dbReference type="PANTHER" id="PTHR43161">
    <property type="entry name" value="SORBITOL DEHYDROGENASE"/>
    <property type="match status" value="1"/>
</dbReference>
<keyword evidence="4" id="KW-0862">Zinc</keyword>
<dbReference type="Gene3D" id="3.90.180.10">
    <property type="entry name" value="Medium-chain alcohol dehydrogenases, catalytic domain"/>
    <property type="match status" value="1"/>
</dbReference>
<evidence type="ECO:0000256" key="1">
    <source>
        <dbReference type="ARBA" id="ARBA00001947"/>
    </source>
</evidence>
<gene>
    <name evidence="7" type="ORF">DXA38_11540</name>
</gene>
<dbReference type="Pfam" id="PF08240">
    <property type="entry name" value="ADH_N"/>
    <property type="match status" value="1"/>
</dbReference>
<dbReference type="PROSITE" id="PS00059">
    <property type="entry name" value="ADH_ZINC"/>
    <property type="match status" value="1"/>
</dbReference>
<dbReference type="OrthoDB" id="9777057at2"/>
<dbReference type="InterPro" id="IPR011032">
    <property type="entry name" value="GroES-like_sf"/>
</dbReference>
<name>A0A3E2VVE6_CLOIN</name>
<dbReference type="Proteomes" id="UP000260025">
    <property type="component" value="Unassembled WGS sequence"/>
</dbReference>
<dbReference type="InterPro" id="IPR002328">
    <property type="entry name" value="ADH_Zn_CS"/>
</dbReference>
<proteinExistence type="inferred from homology"/>
<evidence type="ECO:0000256" key="5">
    <source>
        <dbReference type="ARBA" id="ARBA00023002"/>
    </source>
</evidence>
<evidence type="ECO:0000256" key="3">
    <source>
        <dbReference type="ARBA" id="ARBA00022723"/>
    </source>
</evidence>
<dbReference type="PANTHER" id="PTHR43161:SF9">
    <property type="entry name" value="SORBITOL DEHYDROGENASE"/>
    <property type="match status" value="1"/>
</dbReference>
<keyword evidence="3" id="KW-0479">Metal-binding</keyword>
<evidence type="ECO:0000256" key="2">
    <source>
        <dbReference type="ARBA" id="ARBA00008072"/>
    </source>
</evidence>